<keyword evidence="3" id="KW-1185">Reference proteome</keyword>
<keyword evidence="1" id="KW-0812">Transmembrane</keyword>
<protein>
    <submittedName>
        <fullName evidence="2">Uncharacterized protein</fullName>
    </submittedName>
</protein>
<accession>A0A7J7D1A5</accession>
<dbReference type="Proteomes" id="UP000593562">
    <property type="component" value="Unassembled WGS sequence"/>
</dbReference>
<feature type="transmembrane region" description="Helical" evidence="1">
    <location>
        <begin position="44"/>
        <end position="62"/>
    </location>
</feature>
<comment type="caution">
    <text evidence="2">The sequence shown here is derived from an EMBL/GenBank/DDBJ whole genome shotgun (WGS) entry which is preliminary data.</text>
</comment>
<dbReference type="EMBL" id="JAAARO010000012">
    <property type="protein sequence ID" value="KAF5739856.1"/>
    <property type="molecule type" value="Genomic_DNA"/>
</dbReference>
<dbReference type="InParanoid" id="A0A7J7D1A5"/>
<dbReference type="AlphaFoldDB" id="A0A7J7D1A5"/>
<sequence>MTAGTQMLPPPLSSVKAGYYLMTNKWAFRWFCVYSFLSENTVAYYYPFLMGWAFGFFTLLSYQSQPMLTPRSIKAQNSDSTFLLPKPGVERFGSVIWLRGPIAVCHIIKK</sequence>
<name>A0A7J7D1A5_TRIWF</name>
<proteinExistence type="predicted"/>
<keyword evidence="1" id="KW-0472">Membrane</keyword>
<evidence type="ECO:0000313" key="3">
    <source>
        <dbReference type="Proteomes" id="UP000593562"/>
    </source>
</evidence>
<reference evidence="2 3" key="1">
    <citation type="journal article" date="2020" name="Nat. Commun.">
        <title>Genome of Tripterygium wilfordii and identification of cytochrome P450 involved in triptolide biosynthesis.</title>
        <authorList>
            <person name="Tu L."/>
            <person name="Su P."/>
            <person name="Zhang Z."/>
            <person name="Gao L."/>
            <person name="Wang J."/>
            <person name="Hu T."/>
            <person name="Zhou J."/>
            <person name="Zhang Y."/>
            <person name="Zhao Y."/>
            <person name="Liu Y."/>
            <person name="Song Y."/>
            <person name="Tong Y."/>
            <person name="Lu Y."/>
            <person name="Yang J."/>
            <person name="Xu C."/>
            <person name="Jia M."/>
            <person name="Peters R.J."/>
            <person name="Huang L."/>
            <person name="Gao W."/>
        </authorList>
    </citation>
    <scope>NUCLEOTIDE SEQUENCE [LARGE SCALE GENOMIC DNA]</scope>
    <source>
        <strain evidence="3">cv. XIE 37</strain>
        <tissue evidence="2">Leaf</tissue>
    </source>
</reference>
<gene>
    <name evidence="2" type="ORF">HS088_TW12G01067</name>
</gene>
<keyword evidence="1" id="KW-1133">Transmembrane helix</keyword>
<evidence type="ECO:0000313" key="2">
    <source>
        <dbReference type="EMBL" id="KAF5739856.1"/>
    </source>
</evidence>
<evidence type="ECO:0000256" key="1">
    <source>
        <dbReference type="SAM" id="Phobius"/>
    </source>
</evidence>
<organism evidence="2 3">
    <name type="scientific">Tripterygium wilfordii</name>
    <name type="common">Thunder God vine</name>
    <dbReference type="NCBI Taxonomy" id="458696"/>
    <lineage>
        <taxon>Eukaryota</taxon>
        <taxon>Viridiplantae</taxon>
        <taxon>Streptophyta</taxon>
        <taxon>Embryophyta</taxon>
        <taxon>Tracheophyta</taxon>
        <taxon>Spermatophyta</taxon>
        <taxon>Magnoliopsida</taxon>
        <taxon>eudicotyledons</taxon>
        <taxon>Gunneridae</taxon>
        <taxon>Pentapetalae</taxon>
        <taxon>rosids</taxon>
        <taxon>fabids</taxon>
        <taxon>Celastrales</taxon>
        <taxon>Celastraceae</taxon>
        <taxon>Tripterygium</taxon>
    </lineage>
</organism>